<feature type="transmembrane region" description="Helical" evidence="12">
    <location>
        <begin position="159"/>
        <end position="179"/>
    </location>
</feature>
<dbReference type="Pfam" id="PF01292">
    <property type="entry name" value="Ni_hydr_CYTB"/>
    <property type="match status" value="1"/>
</dbReference>
<keyword evidence="5" id="KW-0349">Heme</keyword>
<keyword evidence="4" id="KW-1003">Cell membrane</keyword>
<dbReference type="PANTHER" id="PTHR30485:SF0">
    <property type="entry name" value="NI_FE-HYDROGENASE 1 B-TYPE CYTOCHROME SUBUNIT-RELATED"/>
    <property type="match status" value="1"/>
</dbReference>
<dbReference type="EMBL" id="UGJE01000002">
    <property type="protein sequence ID" value="STQ85264.1"/>
    <property type="molecule type" value="Genomic_DNA"/>
</dbReference>
<dbReference type="GO" id="GO:0009055">
    <property type="term" value="F:electron transfer activity"/>
    <property type="evidence" value="ECO:0007669"/>
    <property type="project" value="InterPro"/>
</dbReference>
<dbReference type="PRINTS" id="PR00161">
    <property type="entry name" value="NIHGNASECYTB"/>
</dbReference>
<keyword evidence="7" id="KW-0479">Metal-binding</keyword>
<dbReference type="STRING" id="216.LS73_08495"/>
<dbReference type="PANTHER" id="PTHR30485">
    <property type="entry name" value="NI/FE-HYDROGENASE 1 B-TYPE CYTOCHROME SUBUNIT"/>
    <property type="match status" value="1"/>
</dbReference>
<dbReference type="SUPFAM" id="SSF81342">
    <property type="entry name" value="Transmembrane di-heme cytochromes"/>
    <property type="match status" value="1"/>
</dbReference>
<dbReference type="OrthoDB" id="197262at2"/>
<gene>
    <name evidence="14" type="primary">hydC</name>
    <name evidence="15" type="synonym">cybH</name>
    <name evidence="15" type="ORF">LS73_001265</name>
    <name evidence="14" type="ORF">NCTC12714_00039</name>
</gene>
<evidence type="ECO:0000256" key="10">
    <source>
        <dbReference type="ARBA" id="ARBA00023004"/>
    </source>
</evidence>
<dbReference type="Proteomes" id="UP000029922">
    <property type="component" value="Unassembled WGS sequence"/>
</dbReference>
<evidence type="ECO:0000256" key="6">
    <source>
        <dbReference type="ARBA" id="ARBA00022692"/>
    </source>
</evidence>
<dbReference type="GO" id="GO:0005886">
    <property type="term" value="C:plasma membrane"/>
    <property type="evidence" value="ECO:0007669"/>
    <property type="project" value="UniProtKB-SubCell"/>
</dbReference>
<feature type="domain" description="Cytochrome b561 bacterial/Ni-hydrogenase" evidence="13">
    <location>
        <begin position="20"/>
        <end position="225"/>
    </location>
</feature>
<protein>
    <submittedName>
        <fullName evidence="14">Ni/Fe-hydrogenase B-type cytochrome subunit</fullName>
    </submittedName>
    <submittedName>
        <fullName evidence="15">Ni/Fe-hydrogenase, b-type cytochrome subunit</fullName>
    </submittedName>
</protein>
<dbReference type="InterPro" id="IPR051542">
    <property type="entry name" value="Hydrogenase_cytochrome"/>
</dbReference>
<keyword evidence="11 12" id="KW-0472">Membrane</keyword>
<feature type="transmembrane region" description="Helical" evidence="12">
    <location>
        <begin position="26"/>
        <end position="47"/>
    </location>
</feature>
<evidence type="ECO:0000313" key="16">
    <source>
        <dbReference type="Proteomes" id="UP000029922"/>
    </source>
</evidence>
<accession>A0A099TXC7</accession>
<evidence type="ECO:0000256" key="9">
    <source>
        <dbReference type="ARBA" id="ARBA00022989"/>
    </source>
</evidence>
<reference evidence="15 16" key="1">
    <citation type="journal article" date="2014" name="Genome Announc.">
        <title>Draft genome sequences of eight enterohepatic helicobacter species isolated from both laboratory and wild rodents.</title>
        <authorList>
            <person name="Sheh A."/>
            <person name="Shen Z."/>
            <person name="Fox J.G."/>
        </authorList>
    </citation>
    <scope>NUCLEOTIDE SEQUENCE [LARGE SCALE GENOMIC DNA]</scope>
    <source>
        <strain evidence="15 16">ST1</strain>
    </source>
</reference>
<dbReference type="AlphaFoldDB" id="A0A099TXC7"/>
<dbReference type="Proteomes" id="UP000255139">
    <property type="component" value="Unassembled WGS sequence"/>
</dbReference>
<keyword evidence="3" id="KW-0813">Transport</keyword>
<keyword evidence="6 12" id="KW-0812">Transmembrane</keyword>
<keyword evidence="8" id="KW-0249">Electron transport</keyword>
<dbReference type="NCBIfam" id="TIGR02125">
    <property type="entry name" value="CytB-hydogenase"/>
    <property type="match status" value="1"/>
</dbReference>
<organism evidence="14 17">
    <name type="scientific">Helicobacter muridarum</name>
    <dbReference type="NCBI Taxonomy" id="216"/>
    <lineage>
        <taxon>Bacteria</taxon>
        <taxon>Pseudomonadati</taxon>
        <taxon>Campylobacterota</taxon>
        <taxon>Epsilonproteobacteria</taxon>
        <taxon>Campylobacterales</taxon>
        <taxon>Helicobacteraceae</taxon>
        <taxon>Helicobacter</taxon>
    </lineage>
</organism>
<evidence type="ECO:0000256" key="12">
    <source>
        <dbReference type="SAM" id="Phobius"/>
    </source>
</evidence>
<name>A0A099TXC7_9HELI</name>
<proteinExistence type="inferred from homology"/>
<dbReference type="InterPro" id="IPR016174">
    <property type="entry name" value="Di-haem_cyt_TM"/>
</dbReference>
<evidence type="ECO:0000256" key="5">
    <source>
        <dbReference type="ARBA" id="ARBA00022617"/>
    </source>
</evidence>
<dbReference type="GO" id="GO:0005506">
    <property type="term" value="F:iron ion binding"/>
    <property type="evidence" value="ECO:0007669"/>
    <property type="project" value="InterPro"/>
</dbReference>
<feature type="transmembrane region" description="Helical" evidence="12">
    <location>
        <begin position="132"/>
        <end position="153"/>
    </location>
</feature>
<feature type="transmembrane region" description="Helical" evidence="12">
    <location>
        <begin position="191"/>
        <end position="212"/>
    </location>
</feature>
<evidence type="ECO:0000313" key="15">
    <source>
        <dbReference type="EMBL" id="TLE01343.1"/>
    </source>
</evidence>
<evidence type="ECO:0000256" key="2">
    <source>
        <dbReference type="ARBA" id="ARBA00008622"/>
    </source>
</evidence>
<dbReference type="RefSeq" id="WP_034559082.1">
    <property type="nucleotide sequence ID" value="NZ_FZML01000017.1"/>
</dbReference>
<comment type="similarity">
    <text evidence="2">Belongs to the HupC/HyaC/HydC family.</text>
</comment>
<dbReference type="Gene3D" id="1.20.950.20">
    <property type="entry name" value="Transmembrane di-heme cytochromes, Chain C"/>
    <property type="match status" value="1"/>
</dbReference>
<feature type="transmembrane region" description="Helical" evidence="12">
    <location>
        <begin position="68"/>
        <end position="89"/>
    </location>
</feature>
<evidence type="ECO:0000256" key="11">
    <source>
        <dbReference type="ARBA" id="ARBA00023136"/>
    </source>
</evidence>
<sequence>MVSTGDNKAIKKELEQHLEFGGATRFLHWVRAFMIIFLIASGFYIAYPFLQPNANSEPTGFLQAYSRAFHCIAGFVLICASIFRLYLFFFARSSNPERVSILQVFNPIVWFKTIGAYLFIARHPHIKGAYNPLQFCTYLMLSVLTLVICITGVSLYSNVYHSGLGAFSAAWFGWVEVVCGGLANVRAIHHIVTWVFIIFIPVHIYLVIWNSVRYPNGGADVMISGIRYVDKIRV</sequence>
<evidence type="ECO:0000256" key="8">
    <source>
        <dbReference type="ARBA" id="ARBA00022982"/>
    </source>
</evidence>
<comment type="subcellular location">
    <subcellularLocation>
        <location evidence="1">Cell membrane</location>
        <topology evidence="1">Multi-pass membrane protein</topology>
    </subcellularLocation>
</comment>
<keyword evidence="17" id="KW-1185">Reference proteome</keyword>
<evidence type="ECO:0000313" key="14">
    <source>
        <dbReference type="EMBL" id="STQ85264.1"/>
    </source>
</evidence>
<dbReference type="PROSITE" id="PS00883">
    <property type="entry name" value="NI_HGENASE_CYTB_2"/>
    <property type="match status" value="1"/>
</dbReference>
<evidence type="ECO:0000256" key="4">
    <source>
        <dbReference type="ARBA" id="ARBA00022475"/>
    </source>
</evidence>
<evidence type="ECO:0000256" key="3">
    <source>
        <dbReference type="ARBA" id="ARBA00022448"/>
    </source>
</evidence>
<feature type="transmembrane region" description="Helical" evidence="12">
    <location>
        <begin position="101"/>
        <end position="120"/>
    </location>
</feature>
<evidence type="ECO:0000259" key="13">
    <source>
        <dbReference type="Pfam" id="PF01292"/>
    </source>
</evidence>
<dbReference type="EMBL" id="JRPD02000002">
    <property type="protein sequence ID" value="TLE01343.1"/>
    <property type="molecule type" value="Genomic_DNA"/>
</dbReference>
<dbReference type="GO" id="GO:0022904">
    <property type="term" value="P:respiratory electron transport chain"/>
    <property type="evidence" value="ECO:0007669"/>
    <property type="project" value="InterPro"/>
</dbReference>
<evidence type="ECO:0000256" key="1">
    <source>
        <dbReference type="ARBA" id="ARBA00004651"/>
    </source>
</evidence>
<dbReference type="InterPro" id="IPR000516">
    <property type="entry name" value="Ni-dep_Hydgase_cyt-B"/>
</dbReference>
<evidence type="ECO:0000256" key="7">
    <source>
        <dbReference type="ARBA" id="ARBA00022723"/>
    </source>
</evidence>
<dbReference type="GO" id="GO:0020037">
    <property type="term" value="F:heme binding"/>
    <property type="evidence" value="ECO:0007669"/>
    <property type="project" value="TreeGrafter"/>
</dbReference>
<evidence type="ECO:0000313" key="17">
    <source>
        <dbReference type="Proteomes" id="UP000255139"/>
    </source>
</evidence>
<dbReference type="InterPro" id="IPR011577">
    <property type="entry name" value="Cyt_b561_bac/Ni-Hgenase"/>
</dbReference>
<keyword evidence="10" id="KW-0408">Iron</keyword>
<reference evidence="14 17" key="2">
    <citation type="submission" date="2018-06" db="EMBL/GenBank/DDBJ databases">
        <authorList>
            <consortium name="Pathogen Informatics"/>
            <person name="Doyle S."/>
        </authorList>
    </citation>
    <scope>NUCLEOTIDE SEQUENCE [LARGE SCALE GENOMIC DNA]</scope>
    <source>
        <strain evidence="14 17">NCTC12714</strain>
    </source>
</reference>
<keyword evidence="9 12" id="KW-1133">Transmembrane helix</keyword>